<dbReference type="InterPro" id="IPR007788">
    <property type="entry name" value="QCT"/>
</dbReference>
<dbReference type="EMBL" id="QPGA01000021">
    <property type="protein sequence ID" value="RDE50385.1"/>
    <property type="molecule type" value="Genomic_DNA"/>
</dbReference>
<dbReference type="Gene3D" id="2.130.10.10">
    <property type="entry name" value="YVTN repeat-like/Quinoprotein amine dehydrogenase"/>
    <property type="match status" value="1"/>
</dbReference>
<proteinExistence type="predicted"/>
<organism evidence="1 2">
    <name type="scientific">Candidatus Accumulibacter meliphilus</name>
    <dbReference type="NCBI Taxonomy" id="2211374"/>
    <lineage>
        <taxon>Bacteria</taxon>
        <taxon>Pseudomonadati</taxon>
        <taxon>Pseudomonadota</taxon>
        <taxon>Betaproteobacteria</taxon>
        <taxon>Candidatus Accumulibacter</taxon>
    </lineage>
</organism>
<evidence type="ECO:0000313" key="1">
    <source>
        <dbReference type="EMBL" id="RDE50385.1"/>
    </source>
</evidence>
<dbReference type="InterPro" id="IPR015943">
    <property type="entry name" value="WD40/YVTN_repeat-like_dom_sf"/>
</dbReference>
<evidence type="ECO:0000313" key="2">
    <source>
        <dbReference type="Proteomes" id="UP000253831"/>
    </source>
</evidence>
<dbReference type="GO" id="GO:0016603">
    <property type="term" value="F:glutaminyl-peptide cyclotransferase activity"/>
    <property type="evidence" value="ECO:0007669"/>
    <property type="project" value="InterPro"/>
</dbReference>
<comment type="caution">
    <text evidence="1">The sequence shown here is derived from an EMBL/GenBank/DDBJ whole genome shotgun (WGS) entry which is preliminary data.</text>
</comment>
<accession>A0A369XLU2</accession>
<sequence>MRARIVKNRRESSIPCAVFFMKRSVLSLLLIALIFAGYGCEHEYASAPSPLLSAEIVAIRPHDPDAYTQGLQWHAGQLFESTGLYGASSVREVDFASGKVLRRRDLPNTVFGEGLSFHRGDLWVLTWREGIAYVLDPVSFAAKRSARYEGQGWGLTSDGTHLILSDGSSTLRFIEASDFTVVRRLRVTESGLPLKKLNELEYVAGQIFANIYRSDRIVRIDPQSGQVTASIDLKALRAHLPPPHHAEVLNGIAFDEATGNFLVTGKYWPKLFELRLQ</sequence>
<name>A0A369XLU2_9PROT</name>
<dbReference type="Pfam" id="PF05096">
    <property type="entry name" value="Glu_cyclase_2"/>
    <property type="match status" value="1"/>
</dbReference>
<protein>
    <submittedName>
        <fullName evidence="1">Glutaminyl-peptide cyclotransferase</fullName>
    </submittedName>
</protein>
<reference evidence="1 2" key="1">
    <citation type="submission" date="2018-05" db="EMBL/GenBank/DDBJ databases">
        <title>Integrated omic analyses show evidence that a Ca. Accumulibacter phosphatis strain performs denitrification under micro-aerobic conditions.</title>
        <authorList>
            <person name="Camejo P.Y."/>
            <person name="Katherine M.D."/>
            <person name="Daniel N.R."/>
        </authorList>
    </citation>
    <scope>NUCLEOTIDE SEQUENCE [LARGE SCALE GENOMIC DNA]</scope>
    <source>
        <strain evidence="1">UW-LDO-IC</strain>
    </source>
</reference>
<gene>
    <name evidence="1" type="ORF">DVS81_11845</name>
</gene>
<dbReference type="SUPFAM" id="SSF50969">
    <property type="entry name" value="YVTN repeat-like/Quinoprotein amine dehydrogenase"/>
    <property type="match status" value="1"/>
</dbReference>
<dbReference type="PANTHER" id="PTHR31270">
    <property type="entry name" value="GLUTAMINYL-PEPTIDE CYCLOTRANSFERASE"/>
    <property type="match status" value="1"/>
</dbReference>
<dbReference type="PANTHER" id="PTHR31270:SF1">
    <property type="entry name" value="GLUTAMINYL-PEPTIDE CYCLOTRANSFERASE"/>
    <property type="match status" value="1"/>
</dbReference>
<dbReference type="AlphaFoldDB" id="A0A369XLU2"/>
<dbReference type="Proteomes" id="UP000253831">
    <property type="component" value="Unassembled WGS sequence"/>
</dbReference>
<keyword evidence="1" id="KW-0808">Transferase</keyword>
<dbReference type="InterPro" id="IPR011044">
    <property type="entry name" value="Quino_amine_DH_bsu"/>
</dbReference>